<keyword evidence="2" id="KW-1185">Reference proteome</keyword>
<reference evidence="1" key="2">
    <citation type="submission" date="2020-11" db="EMBL/GenBank/DDBJ databases">
        <authorList>
            <person name="McCartney M.A."/>
            <person name="Auch B."/>
            <person name="Kono T."/>
            <person name="Mallez S."/>
            <person name="Becker A."/>
            <person name="Gohl D.M."/>
            <person name="Silverstein K.A.T."/>
            <person name="Koren S."/>
            <person name="Bechman K.B."/>
            <person name="Herman A."/>
            <person name="Abrahante J.E."/>
            <person name="Garbe J."/>
        </authorList>
    </citation>
    <scope>NUCLEOTIDE SEQUENCE</scope>
    <source>
        <strain evidence="1">Duluth1</strain>
        <tissue evidence="1">Whole animal</tissue>
    </source>
</reference>
<sequence>MNVHVNFMEELREKSRVHDTSSGLLTLSIPSELLHFATDLTEKSFKELIENSFYKNDVRIVAARAP</sequence>
<dbReference type="EMBL" id="JAIWYP010000013">
    <property type="protein sequence ID" value="KAH3717898.1"/>
    <property type="molecule type" value="Genomic_DNA"/>
</dbReference>
<organism evidence="1 2">
    <name type="scientific">Dreissena polymorpha</name>
    <name type="common">Zebra mussel</name>
    <name type="synonym">Mytilus polymorpha</name>
    <dbReference type="NCBI Taxonomy" id="45954"/>
    <lineage>
        <taxon>Eukaryota</taxon>
        <taxon>Metazoa</taxon>
        <taxon>Spiralia</taxon>
        <taxon>Lophotrochozoa</taxon>
        <taxon>Mollusca</taxon>
        <taxon>Bivalvia</taxon>
        <taxon>Autobranchia</taxon>
        <taxon>Heteroconchia</taxon>
        <taxon>Euheterodonta</taxon>
        <taxon>Imparidentia</taxon>
        <taxon>Neoheterodontei</taxon>
        <taxon>Myida</taxon>
        <taxon>Dreissenoidea</taxon>
        <taxon>Dreissenidae</taxon>
        <taxon>Dreissena</taxon>
    </lineage>
</organism>
<name>A0A9D4C6G2_DREPO</name>
<reference evidence="1" key="1">
    <citation type="journal article" date="2019" name="bioRxiv">
        <title>The Genome of the Zebra Mussel, Dreissena polymorpha: A Resource for Invasive Species Research.</title>
        <authorList>
            <person name="McCartney M.A."/>
            <person name="Auch B."/>
            <person name="Kono T."/>
            <person name="Mallez S."/>
            <person name="Zhang Y."/>
            <person name="Obille A."/>
            <person name="Becker A."/>
            <person name="Abrahante J.E."/>
            <person name="Garbe J."/>
            <person name="Badalamenti J.P."/>
            <person name="Herman A."/>
            <person name="Mangelson H."/>
            <person name="Liachko I."/>
            <person name="Sullivan S."/>
            <person name="Sone E.D."/>
            <person name="Koren S."/>
            <person name="Silverstein K.A.T."/>
            <person name="Beckman K.B."/>
            <person name="Gohl D.M."/>
        </authorList>
    </citation>
    <scope>NUCLEOTIDE SEQUENCE</scope>
    <source>
        <strain evidence="1">Duluth1</strain>
        <tissue evidence="1">Whole animal</tissue>
    </source>
</reference>
<proteinExistence type="predicted"/>
<dbReference type="AlphaFoldDB" id="A0A9D4C6G2"/>
<evidence type="ECO:0000313" key="2">
    <source>
        <dbReference type="Proteomes" id="UP000828390"/>
    </source>
</evidence>
<gene>
    <name evidence="1" type="ORF">DPMN_060694</name>
</gene>
<protein>
    <submittedName>
        <fullName evidence="1">Uncharacterized protein</fullName>
    </submittedName>
</protein>
<evidence type="ECO:0000313" key="1">
    <source>
        <dbReference type="EMBL" id="KAH3717898.1"/>
    </source>
</evidence>
<dbReference type="Proteomes" id="UP000828390">
    <property type="component" value="Unassembled WGS sequence"/>
</dbReference>
<comment type="caution">
    <text evidence="1">The sequence shown here is derived from an EMBL/GenBank/DDBJ whole genome shotgun (WGS) entry which is preliminary data.</text>
</comment>
<accession>A0A9D4C6G2</accession>